<feature type="transmembrane region" description="Helical" evidence="8">
    <location>
        <begin position="39"/>
        <end position="57"/>
    </location>
</feature>
<dbReference type="Pfam" id="PF13515">
    <property type="entry name" value="FUSC_2"/>
    <property type="match status" value="1"/>
</dbReference>
<name>A0A1H6E4H6_9ACTN</name>
<evidence type="ECO:0000259" key="9">
    <source>
        <dbReference type="Pfam" id="PF13515"/>
    </source>
</evidence>
<feature type="transmembrane region" description="Helical" evidence="8">
    <location>
        <begin position="87"/>
        <end position="107"/>
    </location>
</feature>
<gene>
    <name evidence="10" type="ORF">SAMN05216223_12486</name>
</gene>
<evidence type="ECO:0000256" key="6">
    <source>
        <dbReference type="ARBA" id="ARBA00043993"/>
    </source>
</evidence>
<keyword evidence="2" id="KW-1003">Cell membrane</keyword>
<proteinExistence type="inferred from homology"/>
<keyword evidence="5 8" id="KW-0472">Membrane</keyword>
<dbReference type="AlphaFoldDB" id="A0A1H6E4H6"/>
<feature type="transmembrane region" description="Helical" evidence="8">
    <location>
        <begin position="547"/>
        <end position="568"/>
    </location>
</feature>
<feature type="domain" description="Integral membrane bound transporter" evidence="9">
    <location>
        <begin position="455"/>
        <end position="579"/>
    </location>
</feature>
<reference evidence="10 11" key="1">
    <citation type="submission" date="2016-10" db="EMBL/GenBank/DDBJ databases">
        <authorList>
            <person name="de Groot N.N."/>
        </authorList>
    </citation>
    <scope>NUCLEOTIDE SEQUENCE [LARGE SCALE GENOMIC DNA]</scope>
    <source>
        <strain evidence="10 11">CGMCC 4.2023</strain>
    </source>
</reference>
<feature type="transmembrane region" description="Helical" evidence="8">
    <location>
        <begin position="163"/>
        <end position="181"/>
    </location>
</feature>
<evidence type="ECO:0000256" key="8">
    <source>
        <dbReference type="SAM" id="Phobius"/>
    </source>
</evidence>
<keyword evidence="4 8" id="KW-1133">Transmembrane helix</keyword>
<evidence type="ECO:0000256" key="2">
    <source>
        <dbReference type="ARBA" id="ARBA00022475"/>
    </source>
</evidence>
<dbReference type="PANTHER" id="PTHR30509:SF9">
    <property type="entry name" value="MULTIDRUG RESISTANCE PROTEIN MDTO"/>
    <property type="match status" value="1"/>
</dbReference>
<evidence type="ECO:0000256" key="3">
    <source>
        <dbReference type="ARBA" id="ARBA00022692"/>
    </source>
</evidence>
<evidence type="ECO:0000256" key="1">
    <source>
        <dbReference type="ARBA" id="ARBA00004651"/>
    </source>
</evidence>
<keyword evidence="11" id="KW-1185">Reference proteome</keyword>
<evidence type="ECO:0000313" key="11">
    <source>
        <dbReference type="Proteomes" id="UP000236754"/>
    </source>
</evidence>
<feature type="transmembrane region" description="Helical" evidence="8">
    <location>
        <begin position="453"/>
        <end position="479"/>
    </location>
</feature>
<feature type="region of interest" description="Disordered" evidence="7">
    <location>
        <begin position="795"/>
        <end position="819"/>
    </location>
</feature>
<dbReference type="EMBL" id="FNVU01000024">
    <property type="protein sequence ID" value="SEG91795.1"/>
    <property type="molecule type" value="Genomic_DNA"/>
</dbReference>
<feature type="transmembrane region" description="Helical" evidence="8">
    <location>
        <begin position="517"/>
        <end position="540"/>
    </location>
</feature>
<accession>A0A1H6E4H6</accession>
<dbReference type="OrthoDB" id="4638444at2"/>
<dbReference type="InterPro" id="IPR049453">
    <property type="entry name" value="Memb_transporter_dom"/>
</dbReference>
<keyword evidence="3 8" id="KW-0812">Transmembrane</keyword>
<sequence length="819" mass="83559">MGEGVDVAVGTATGVGGRAAALLRAVRRRDAGLAALRRACRAAIVAPGLFALSFEVIGNAETALFASFGSISLLLFVDFGGRIRDRLAAQCSLALAGAVLVTLGTLASRTTWTAAIATAVVAFGVLFTGVVSSVLAGASTALLAGFVLSVSVPGPMGEIPDRLAGYGMAGAASVIAVGLLWPAPTRDPLRAATARSCALLARRLRAEVECVESGHAPGAHTALDDTAEQAAEATAALRRSFYATPYRPTGLSTEARALVRLVDDVVWLETILDRTPVRGPQRPSDPAVSEVKRAAAEMLQAAAGRLEAAVPDPAGFQRDLARLRTARKALESAVVATPAPGVAAGSTEGGGTEPLLAPAGIDAVSSLEPGFRAQETAAAVAVIAANAEIAAAAGGRPWWQRVLGRGSGTDAAGTDVPVTDVPSSLVAAQERAGAHVEPHSVWLHNSLRGATALGLAVLVAELTGLQHSFWVALGALAVLRSSALLTGQNALRALLGTVVGTVLGGVLIYALGSDTTALWVLLPAAVLFAGLAPAAISFAAGQAGFTALLLIMFNIIAPAGWAIGLVRFEDVAIGCAVSVGVGALFWPHGAGAALGRAASEAIDESARYLRRSIEFGVSRCDALAPDAAAPDDERRAAAAAARRLDDAFRGFLAERGTKHLPLADVTVLLSIVAVLRLSADAVHALWQRDDGEPSGDRTAARLELLRAGTQVTGWYQQVARALAGDGPMPAGSALPAGSAASGEPDDSGLVAAVRRDLAGEQGRVSATAIRMIWTADHIDVARRLQAALLPPARAAAALQQRPGPRDAMATRPPEPAKTV</sequence>
<dbReference type="GO" id="GO:0005886">
    <property type="term" value="C:plasma membrane"/>
    <property type="evidence" value="ECO:0007669"/>
    <property type="project" value="UniProtKB-SubCell"/>
</dbReference>
<evidence type="ECO:0000256" key="4">
    <source>
        <dbReference type="ARBA" id="ARBA00022989"/>
    </source>
</evidence>
<dbReference type="Proteomes" id="UP000236754">
    <property type="component" value="Unassembled WGS sequence"/>
</dbReference>
<comment type="subcellular location">
    <subcellularLocation>
        <location evidence="1">Cell membrane</location>
        <topology evidence="1">Multi-pass membrane protein</topology>
    </subcellularLocation>
</comment>
<comment type="similarity">
    <text evidence="6">Belongs to the YccS/YhfK family.</text>
</comment>
<organism evidence="10 11">
    <name type="scientific">Actinacidiphila yanglinensis</name>
    <dbReference type="NCBI Taxonomy" id="310779"/>
    <lineage>
        <taxon>Bacteria</taxon>
        <taxon>Bacillati</taxon>
        <taxon>Actinomycetota</taxon>
        <taxon>Actinomycetes</taxon>
        <taxon>Kitasatosporales</taxon>
        <taxon>Streptomycetaceae</taxon>
        <taxon>Actinacidiphila</taxon>
    </lineage>
</organism>
<evidence type="ECO:0000256" key="7">
    <source>
        <dbReference type="SAM" id="MobiDB-lite"/>
    </source>
</evidence>
<feature type="transmembrane region" description="Helical" evidence="8">
    <location>
        <begin position="119"/>
        <end position="151"/>
    </location>
</feature>
<dbReference type="RefSeq" id="WP_103890176.1">
    <property type="nucleotide sequence ID" value="NZ_FNVU01000024.1"/>
</dbReference>
<feature type="transmembrane region" description="Helical" evidence="8">
    <location>
        <begin position="491"/>
        <end position="511"/>
    </location>
</feature>
<evidence type="ECO:0000256" key="5">
    <source>
        <dbReference type="ARBA" id="ARBA00023136"/>
    </source>
</evidence>
<protein>
    <submittedName>
        <fullName evidence="10">Fusaric acid resistance protein-like</fullName>
    </submittedName>
</protein>
<dbReference type="PANTHER" id="PTHR30509">
    <property type="entry name" value="P-HYDROXYBENZOIC ACID EFFLUX PUMP SUBUNIT-RELATED"/>
    <property type="match status" value="1"/>
</dbReference>
<evidence type="ECO:0000313" key="10">
    <source>
        <dbReference type="EMBL" id="SEG91795.1"/>
    </source>
</evidence>